<dbReference type="GO" id="GO:0006400">
    <property type="term" value="P:tRNA modification"/>
    <property type="evidence" value="ECO:0007669"/>
    <property type="project" value="UniProtKB-UniRule"/>
</dbReference>
<feature type="binding site" evidence="2">
    <location>
        <position position="165"/>
    </location>
    <ligand>
        <name>ATP</name>
        <dbReference type="ChEBI" id="CHEBI:30616"/>
    </ligand>
</feature>
<dbReference type="PANTHER" id="PTHR37825">
    <property type="entry name" value="TRNA(MET) CYTIDINE ACETATE LIGASE"/>
    <property type="match status" value="1"/>
</dbReference>
<dbReference type="EC" id="6.3.4.-" evidence="2"/>
<comment type="catalytic activity">
    <reaction evidence="2">
        <text>cytidine(34) in elongator tRNA(Met) + acetate + ATP = N(4)-acetylcytidine(34) in elongator tRNA(Met) + AMP + diphosphate</text>
        <dbReference type="Rhea" id="RHEA:58144"/>
        <dbReference type="Rhea" id="RHEA-COMP:10693"/>
        <dbReference type="Rhea" id="RHEA-COMP:10694"/>
        <dbReference type="ChEBI" id="CHEBI:30089"/>
        <dbReference type="ChEBI" id="CHEBI:30616"/>
        <dbReference type="ChEBI" id="CHEBI:33019"/>
        <dbReference type="ChEBI" id="CHEBI:74900"/>
        <dbReference type="ChEBI" id="CHEBI:82748"/>
        <dbReference type="ChEBI" id="CHEBI:456215"/>
    </reaction>
</comment>
<dbReference type="AlphaFoldDB" id="A0A1T5MGW5"/>
<dbReference type="Pfam" id="PF05636">
    <property type="entry name" value="HIGH_NTase1"/>
    <property type="match status" value="1"/>
</dbReference>
<organism evidence="3 4">
    <name type="scientific">Maledivibacter halophilus</name>
    <dbReference type="NCBI Taxonomy" id="36842"/>
    <lineage>
        <taxon>Bacteria</taxon>
        <taxon>Bacillati</taxon>
        <taxon>Bacillota</taxon>
        <taxon>Clostridia</taxon>
        <taxon>Peptostreptococcales</taxon>
        <taxon>Caminicellaceae</taxon>
        <taxon>Maledivibacter</taxon>
    </lineage>
</organism>
<dbReference type="HAMAP" id="MF_01539">
    <property type="entry name" value="TmcAL"/>
    <property type="match status" value="1"/>
</dbReference>
<dbReference type="GO" id="GO:0000049">
    <property type="term" value="F:tRNA binding"/>
    <property type="evidence" value="ECO:0007669"/>
    <property type="project" value="UniProtKB-KW"/>
</dbReference>
<accession>A0A1T5MGW5</accession>
<evidence type="ECO:0000313" key="4">
    <source>
        <dbReference type="Proteomes" id="UP000190285"/>
    </source>
</evidence>
<dbReference type="GO" id="GO:0016740">
    <property type="term" value="F:transferase activity"/>
    <property type="evidence" value="ECO:0007669"/>
    <property type="project" value="UniProtKB-KW"/>
</dbReference>
<dbReference type="EMBL" id="FUZT01000015">
    <property type="protein sequence ID" value="SKC87148.1"/>
    <property type="molecule type" value="Genomic_DNA"/>
</dbReference>
<feature type="binding site" evidence="2">
    <location>
        <position position="102"/>
    </location>
    <ligand>
        <name>ATP</name>
        <dbReference type="ChEBI" id="CHEBI:30616"/>
    </ligand>
</feature>
<protein>
    <recommendedName>
        <fullName evidence="2">tRNA(Met) cytidine acetate ligase</fullName>
        <ecNumber evidence="2">6.3.4.-</ecNumber>
    </recommendedName>
</protein>
<dbReference type="STRING" id="36842.SAMN02194393_04653"/>
<comment type="function">
    <text evidence="2">Catalyzes the formation of N(4)-acetylcytidine (ac(4)C) at the wobble position of elongator tRNA(Met), using acetate and ATP as substrates. First activates an acetate ion to form acetyladenylate (Ac-AMP) and then transfers the acetyl group to tRNA to form ac(4)C34.</text>
</comment>
<dbReference type="Gene3D" id="3.40.50.620">
    <property type="entry name" value="HUPs"/>
    <property type="match status" value="1"/>
</dbReference>
<evidence type="ECO:0000313" key="3">
    <source>
        <dbReference type="EMBL" id="SKC87148.1"/>
    </source>
</evidence>
<keyword evidence="2" id="KW-0963">Cytoplasm</keyword>
<keyword evidence="4" id="KW-1185">Reference proteome</keyword>
<reference evidence="3 4" key="1">
    <citation type="submission" date="2017-02" db="EMBL/GenBank/DDBJ databases">
        <authorList>
            <person name="Peterson S.W."/>
        </authorList>
    </citation>
    <scope>NUCLEOTIDE SEQUENCE [LARGE SCALE GENOMIC DNA]</scope>
    <source>
        <strain evidence="3 4">M1</strain>
    </source>
</reference>
<dbReference type="GO" id="GO:0016879">
    <property type="term" value="F:ligase activity, forming carbon-nitrogen bonds"/>
    <property type="evidence" value="ECO:0007669"/>
    <property type="project" value="UniProtKB-UniRule"/>
</dbReference>
<dbReference type="NCBIfam" id="NF010191">
    <property type="entry name" value="PRK13670.1"/>
    <property type="match status" value="1"/>
</dbReference>
<comment type="subcellular location">
    <subcellularLocation>
        <location evidence="2">Cytoplasm</location>
    </subcellularLocation>
</comment>
<feature type="binding site" evidence="2">
    <location>
        <begin position="7"/>
        <end position="20"/>
    </location>
    <ligand>
        <name>ATP</name>
        <dbReference type="ChEBI" id="CHEBI:30616"/>
    </ligand>
</feature>
<evidence type="ECO:0000256" key="2">
    <source>
        <dbReference type="HAMAP-Rule" id="MF_01539"/>
    </source>
</evidence>
<dbReference type="PANTHER" id="PTHR37825:SF1">
    <property type="entry name" value="TRNA(MET) CYTIDINE ACETATE LIGASE"/>
    <property type="match status" value="1"/>
</dbReference>
<dbReference type="GO" id="GO:0005737">
    <property type="term" value="C:cytoplasm"/>
    <property type="evidence" value="ECO:0007669"/>
    <property type="project" value="UniProtKB-SubCell"/>
</dbReference>
<evidence type="ECO:0000256" key="1">
    <source>
        <dbReference type="ARBA" id="ARBA00022694"/>
    </source>
</evidence>
<keyword evidence="2" id="KW-0067">ATP-binding</keyword>
<proteinExistence type="inferred from homology"/>
<keyword evidence="3" id="KW-0808">Transferase</keyword>
<gene>
    <name evidence="2" type="primary">tmcAL</name>
    <name evidence="3" type="ORF">SAMN02194393_04653</name>
</gene>
<dbReference type="GO" id="GO:0005524">
    <property type="term" value="F:ATP binding"/>
    <property type="evidence" value="ECO:0007669"/>
    <property type="project" value="UniProtKB-KW"/>
</dbReference>
<dbReference type="OrthoDB" id="9769796at2"/>
<name>A0A1T5MGW5_9FIRM</name>
<keyword evidence="2" id="KW-0694">RNA-binding</keyword>
<dbReference type="SUPFAM" id="SSF52374">
    <property type="entry name" value="Nucleotidylyl transferase"/>
    <property type="match status" value="1"/>
</dbReference>
<keyword evidence="2" id="KW-0820">tRNA-binding</keyword>
<comment type="similarity">
    <text evidence="2">Belongs to the TmcAL family.</text>
</comment>
<dbReference type="InterPro" id="IPR014729">
    <property type="entry name" value="Rossmann-like_a/b/a_fold"/>
</dbReference>
<feature type="binding site" evidence="2">
    <location>
        <begin position="190"/>
        <end position="191"/>
    </location>
    <ligand>
        <name>ATP</name>
        <dbReference type="ChEBI" id="CHEBI:30616"/>
    </ligand>
</feature>
<keyword evidence="2" id="KW-0436">Ligase</keyword>
<keyword evidence="1 2" id="KW-0819">tRNA processing</keyword>
<dbReference type="InterPro" id="IPR008513">
    <property type="entry name" value="tRNA(Met)_cyd_acetate_ligase"/>
</dbReference>
<sequence length="415" mass="47470">MKVLGLITEYNPFHNGHKYHLEKSKEITKASHTIAVMSGNFVQRGEPALFDKWDRSSIAIKEGVDLVIELPTIFSCNSAEFFASGSINLLDSLNIVDYICFGSENDNLKNIDLISNLLVKEPTKFKVILKNQLNIGHPFPVARENAIKEYLGNTLKDINSLNSPNFILGIEYLKALKIIKSKIKPFTLKRIKADYNSTEIKYDICSATAIRKLLEENYKDIEKLKNLVPRSSYEFISTSIQEGKGPIFVKDLEKIFLYKLRFSSTKDLKTIHDVVEGLENRLKKASMICTSYDDLLQYLKTKRYTMTRLKRILIKAILGISKEDVNTLAKDLNPQYIRVLGFNSKGAQLLKSIKESSSLPIITNLKRYNPPNEHSKRMMEIDLIATDIYSLLYKEKKLSKGGYDYIKKPYIDKSI</sequence>
<dbReference type="RefSeq" id="WP_079495084.1">
    <property type="nucleotide sequence ID" value="NZ_FUZT01000015.1"/>
</dbReference>
<dbReference type="Proteomes" id="UP000190285">
    <property type="component" value="Unassembled WGS sequence"/>
</dbReference>
<keyword evidence="2" id="KW-0547">Nucleotide-binding</keyword>